<dbReference type="InterPro" id="IPR036661">
    <property type="entry name" value="Luciferase-like_sf"/>
</dbReference>
<dbReference type="EMBL" id="BMMW01000001">
    <property type="protein sequence ID" value="GGK44926.1"/>
    <property type="molecule type" value="Genomic_DNA"/>
</dbReference>
<dbReference type="InterPro" id="IPR011251">
    <property type="entry name" value="Luciferase-like_dom"/>
</dbReference>
<dbReference type="GO" id="GO:0005829">
    <property type="term" value="C:cytosol"/>
    <property type="evidence" value="ECO:0007669"/>
    <property type="project" value="TreeGrafter"/>
</dbReference>
<evidence type="ECO:0000259" key="1">
    <source>
        <dbReference type="Pfam" id="PF00296"/>
    </source>
</evidence>
<sequence length="276" mass="29921">MTSISELGRYGVWQRFDQASPAAALEIEQIGYTTLWIGASPPPDLDIIEELLEATSTLVLATSIVNIWTSPAAEVAASFHRINARFPGRFLLGVGVGHPELNSPYGRPYQALVAYLDELDAAGVTKDQRALAALRPRVLRLAAERSLGALPYFVPTDHTEAAREIIGPDALLATEQMVVIEDDVERAREIAQPSANMYLGLTNYVANLREHGFTEADVTPPGSDRLLNAIIPFGTPKQVAERVNAQLKAGANHVAVQALNTDYLTALRELAAELND</sequence>
<dbReference type="NCBIfam" id="TIGR03620">
    <property type="entry name" value="F420_MSMEG_4141"/>
    <property type="match status" value="1"/>
</dbReference>
<proteinExistence type="predicted"/>
<name>A0A917QD30_9NOCA</name>
<dbReference type="PANTHER" id="PTHR30137:SF18">
    <property type="entry name" value="CONSERVED PROTEIN"/>
    <property type="match status" value="1"/>
</dbReference>
<protein>
    <submittedName>
        <fullName evidence="2">LLM class F420-dependent oxidoreductase</fullName>
    </submittedName>
</protein>
<gene>
    <name evidence="2" type="ORF">GCM10011591_15650</name>
</gene>
<dbReference type="PANTHER" id="PTHR30137">
    <property type="entry name" value="LUCIFERASE-LIKE MONOOXYGENASE"/>
    <property type="match status" value="1"/>
</dbReference>
<keyword evidence="3" id="KW-1185">Reference proteome</keyword>
<dbReference type="InterPro" id="IPR019922">
    <property type="entry name" value="Lucif-like_OxRdatse_MSMEG_4141"/>
</dbReference>
<comment type="caution">
    <text evidence="2">The sequence shown here is derived from an EMBL/GenBank/DDBJ whole genome shotgun (WGS) entry which is preliminary data.</text>
</comment>
<evidence type="ECO:0000313" key="2">
    <source>
        <dbReference type="EMBL" id="GGK44926.1"/>
    </source>
</evidence>
<dbReference type="GO" id="GO:0016705">
    <property type="term" value="F:oxidoreductase activity, acting on paired donors, with incorporation or reduction of molecular oxygen"/>
    <property type="evidence" value="ECO:0007669"/>
    <property type="project" value="InterPro"/>
</dbReference>
<dbReference type="RefSeq" id="WP_188828065.1">
    <property type="nucleotide sequence ID" value="NZ_BMMW01000001.1"/>
</dbReference>
<dbReference type="SUPFAM" id="SSF51679">
    <property type="entry name" value="Bacterial luciferase-like"/>
    <property type="match status" value="1"/>
</dbReference>
<dbReference type="Pfam" id="PF00296">
    <property type="entry name" value="Bac_luciferase"/>
    <property type="match status" value="1"/>
</dbReference>
<reference evidence="2" key="2">
    <citation type="submission" date="2020-09" db="EMBL/GenBank/DDBJ databases">
        <authorList>
            <person name="Sun Q."/>
            <person name="Zhou Y."/>
        </authorList>
    </citation>
    <scope>NUCLEOTIDE SEQUENCE</scope>
    <source>
        <strain evidence="2">CGMCC 4.7278</strain>
    </source>
</reference>
<evidence type="ECO:0000313" key="3">
    <source>
        <dbReference type="Proteomes" id="UP000612956"/>
    </source>
</evidence>
<accession>A0A917QD30</accession>
<dbReference type="Proteomes" id="UP000612956">
    <property type="component" value="Unassembled WGS sequence"/>
</dbReference>
<dbReference type="AlphaFoldDB" id="A0A917QD30"/>
<feature type="domain" description="Luciferase-like" evidence="1">
    <location>
        <begin position="23"/>
        <end position="118"/>
    </location>
</feature>
<organism evidence="2 3">
    <name type="scientific">Nocardia camponoti</name>
    <dbReference type="NCBI Taxonomy" id="1616106"/>
    <lineage>
        <taxon>Bacteria</taxon>
        <taxon>Bacillati</taxon>
        <taxon>Actinomycetota</taxon>
        <taxon>Actinomycetes</taxon>
        <taxon>Mycobacteriales</taxon>
        <taxon>Nocardiaceae</taxon>
        <taxon>Nocardia</taxon>
    </lineage>
</organism>
<dbReference type="Gene3D" id="3.20.20.30">
    <property type="entry name" value="Luciferase-like domain"/>
    <property type="match status" value="2"/>
</dbReference>
<reference evidence="2" key="1">
    <citation type="journal article" date="2014" name="Int. J. Syst. Evol. Microbiol.">
        <title>Complete genome sequence of Corynebacterium casei LMG S-19264T (=DSM 44701T), isolated from a smear-ripened cheese.</title>
        <authorList>
            <consortium name="US DOE Joint Genome Institute (JGI-PGF)"/>
            <person name="Walter F."/>
            <person name="Albersmeier A."/>
            <person name="Kalinowski J."/>
            <person name="Ruckert C."/>
        </authorList>
    </citation>
    <scope>NUCLEOTIDE SEQUENCE</scope>
    <source>
        <strain evidence="2">CGMCC 4.7278</strain>
    </source>
</reference>
<dbReference type="InterPro" id="IPR050766">
    <property type="entry name" value="Bact_Lucif_Oxidored"/>
</dbReference>